<keyword evidence="10" id="KW-1185">Reference proteome</keyword>
<dbReference type="PROSITE" id="PS51101">
    <property type="entry name" value="PTS_EIIB_TYPE_4"/>
    <property type="match status" value="1"/>
</dbReference>
<evidence type="ECO:0000256" key="6">
    <source>
        <dbReference type="ARBA" id="ARBA00022683"/>
    </source>
</evidence>
<dbReference type="SUPFAM" id="SSF52728">
    <property type="entry name" value="PTS IIb component"/>
    <property type="match status" value="1"/>
</dbReference>
<evidence type="ECO:0000256" key="7">
    <source>
        <dbReference type="ARBA" id="ARBA00022777"/>
    </source>
</evidence>
<dbReference type="Proteomes" id="UP000215694">
    <property type="component" value="Unassembled WGS sequence"/>
</dbReference>
<evidence type="ECO:0000259" key="8">
    <source>
        <dbReference type="PROSITE" id="PS51101"/>
    </source>
</evidence>
<keyword evidence="6" id="KW-0598">Phosphotransferase system</keyword>
<dbReference type="InterPro" id="IPR036667">
    <property type="entry name" value="PTS_IIB_sorbose-sp_sf"/>
</dbReference>
<evidence type="ECO:0000313" key="9">
    <source>
        <dbReference type="EMBL" id="RDY26866.1"/>
    </source>
</evidence>
<dbReference type="Gene3D" id="3.40.35.10">
    <property type="entry name" value="Phosphotransferase system, sorbose subfamily IIB component"/>
    <property type="match status" value="1"/>
</dbReference>
<organism evidence="9 10">
    <name type="scientific">Romboutsia weinsteinii</name>
    <dbReference type="NCBI Taxonomy" id="2020949"/>
    <lineage>
        <taxon>Bacteria</taxon>
        <taxon>Bacillati</taxon>
        <taxon>Bacillota</taxon>
        <taxon>Clostridia</taxon>
        <taxon>Peptostreptococcales</taxon>
        <taxon>Peptostreptococcaceae</taxon>
        <taxon>Romboutsia</taxon>
    </lineage>
</organism>
<keyword evidence="4" id="KW-0762">Sugar transport</keyword>
<keyword evidence="5" id="KW-0808">Transferase</keyword>
<evidence type="ECO:0000256" key="2">
    <source>
        <dbReference type="ARBA" id="ARBA00022448"/>
    </source>
</evidence>
<proteinExistence type="predicted"/>
<gene>
    <name evidence="9" type="ORF">CHL78_011755</name>
</gene>
<name>A0A371J2H9_9FIRM</name>
<evidence type="ECO:0000313" key="10">
    <source>
        <dbReference type="Proteomes" id="UP000215694"/>
    </source>
</evidence>
<evidence type="ECO:0000256" key="5">
    <source>
        <dbReference type="ARBA" id="ARBA00022679"/>
    </source>
</evidence>
<evidence type="ECO:0000256" key="3">
    <source>
        <dbReference type="ARBA" id="ARBA00022490"/>
    </source>
</evidence>
<keyword evidence="2" id="KW-0813">Transport</keyword>
<keyword evidence="3" id="KW-0963">Cytoplasm</keyword>
<accession>A0A371J2H9</accession>
<dbReference type="GO" id="GO:0016301">
    <property type="term" value="F:kinase activity"/>
    <property type="evidence" value="ECO:0007669"/>
    <property type="project" value="UniProtKB-KW"/>
</dbReference>
<keyword evidence="7" id="KW-0418">Kinase</keyword>
<evidence type="ECO:0000256" key="1">
    <source>
        <dbReference type="ARBA" id="ARBA00004496"/>
    </source>
</evidence>
<dbReference type="Pfam" id="PF03830">
    <property type="entry name" value="PTSIIB_sorb"/>
    <property type="match status" value="1"/>
</dbReference>
<dbReference type="CDD" id="cd00001">
    <property type="entry name" value="PTS_IIB_man"/>
    <property type="match status" value="1"/>
</dbReference>
<dbReference type="GO" id="GO:0009401">
    <property type="term" value="P:phosphoenolpyruvate-dependent sugar phosphotransferase system"/>
    <property type="evidence" value="ECO:0007669"/>
    <property type="project" value="UniProtKB-KW"/>
</dbReference>
<dbReference type="GO" id="GO:0008982">
    <property type="term" value="F:protein-N(PI)-phosphohistidine-sugar phosphotransferase activity"/>
    <property type="evidence" value="ECO:0007669"/>
    <property type="project" value="InterPro"/>
</dbReference>
<comment type="caution">
    <text evidence="9">The sequence shown here is derived from an EMBL/GenBank/DDBJ whole genome shotgun (WGS) entry which is preliminary data.</text>
</comment>
<dbReference type="GO" id="GO:0005737">
    <property type="term" value="C:cytoplasm"/>
    <property type="evidence" value="ECO:0007669"/>
    <property type="project" value="UniProtKB-SubCell"/>
</dbReference>
<dbReference type="InterPro" id="IPR004720">
    <property type="entry name" value="PTS_IIB_sorbose-sp"/>
</dbReference>
<reference evidence="9 10" key="1">
    <citation type="journal article" date="2017" name="Genome Announc.">
        <title>Draft Genome Sequence of Romboutsia weinsteinii sp. nov. Strain CCRI-19649(T) Isolated from Surface Water.</title>
        <authorList>
            <person name="Maheux A.F."/>
            <person name="Boudreau D.K."/>
            <person name="Berube E."/>
            <person name="Boissinot M."/>
            <person name="Cantin P."/>
            <person name="Raymond F."/>
            <person name="Corbeil J."/>
            <person name="Omar R.F."/>
            <person name="Bergeron M.G."/>
        </authorList>
    </citation>
    <scope>NUCLEOTIDE SEQUENCE [LARGE SCALE GENOMIC DNA]</scope>
    <source>
        <strain evidence="9 10">CCRI-19649</strain>
    </source>
</reference>
<protein>
    <submittedName>
        <fullName evidence="9">PTS system mannose/fructose/N-acetylgalactosamine-transporter subunit IIB</fullName>
    </submittedName>
</protein>
<dbReference type="RefSeq" id="WP_094366722.1">
    <property type="nucleotide sequence ID" value="NZ_NOJY02000019.1"/>
</dbReference>
<comment type="subcellular location">
    <subcellularLocation>
        <location evidence="1">Cytoplasm</location>
    </subcellularLocation>
</comment>
<dbReference type="AlphaFoldDB" id="A0A371J2H9"/>
<dbReference type="EMBL" id="NOJY02000019">
    <property type="protein sequence ID" value="RDY26866.1"/>
    <property type="molecule type" value="Genomic_DNA"/>
</dbReference>
<evidence type="ECO:0000256" key="4">
    <source>
        <dbReference type="ARBA" id="ARBA00022597"/>
    </source>
</evidence>
<dbReference type="OrthoDB" id="9788818at2"/>
<feature type="domain" description="PTS EIIB type-4" evidence="8">
    <location>
        <begin position="2"/>
        <end position="163"/>
    </location>
</feature>
<sequence>MGVPDIKMMRIDERLIHGQGQMWLSALGANLVIVADDEASTNKMQQTLMKTVVPASVGMRFFSIAKTCEVIHKAAPHQKIFIVCKSPESALKLVDGGVPIKEINIGNIHNQEGKEKVTRSIYLGEEDKNALRALRDKHSVKFNTKTTPIGGDGAAEADISNYL</sequence>